<dbReference type="GO" id="GO:0003677">
    <property type="term" value="F:DNA binding"/>
    <property type="evidence" value="ECO:0007669"/>
    <property type="project" value="InterPro"/>
</dbReference>
<evidence type="ECO:0000259" key="1">
    <source>
        <dbReference type="PROSITE" id="PS50943"/>
    </source>
</evidence>
<feature type="domain" description="HTH cro/C1-type" evidence="1">
    <location>
        <begin position="70"/>
        <end position="118"/>
    </location>
</feature>
<dbReference type="Pfam" id="PF01381">
    <property type="entry name" value="HTH_3"/>
    <property type="match status" value="1"/>
</dbReference>
<dbReference type="InterPro" id="IPR010982">
    <property type="entry name" value="Lambda_DNA-bd_dom_sf"/>
</dbReference>
<dbReference type="OrthoDB" id="9796786at2"/>
<gene>
    <name evidence="2" type="ORF">ES711_08690</name>
</gene>
<dbReference type="SMART" id="SM00530">
    <property type="entry name" value="HTH_XRE"/>
    <property type="match status" value="1"/>
</dbReference>
<proteinExistence type="predicted"/>
<dbReference type="Gene3D" id="1.10.260.40">
    <property type="entry name" value="lambda repressor-like DNA-binding domains"/>
    <property type="match status" value="1"/>
</dbReference>
<organism evidence="2 3">
    <name type="scientific">Gelidibacter salicanalis</name>
    <dbReference type="NCBI Taxonomy" id="291193"/>
    <lineage>
        <taxon>Bacteria</taxon>
        <taxon>Pseudomonadati</taxon>
        <taxon>Bacteroidota</taxon>
        <taxon>Flavobacteriia</taxon>
        <taxon>Flavobacteriales</taxon>
        <taxon>Flavobacteriaceae</taxon>
        <taxon>Gelidibacter</taxon>
    </lineage>
</organism>
<protein>
    <submittedName>
        <fullName evidence="2">Helix-turn-helix domain-containing protein</fullName>
    </submittedName>
</protein>
<dbReference type="EMBL" id="VORX01000003">
    <property type="protein sequence ID" value="TXE08569.1"/>
    <property type="molecule type" value="Genomic_DNA"/>
</dbReference>
<accession>A0A5C7ALB4</accession>
<dbReference type="InterPro" id="IPR001387">
    <property type="entry name" value="Cro/C1-type_HTH"/>
</dbReference>
<dbReference type="PROSITE" id="PS50943">
    <property type="entry name" value="HTH_CROC1"/>
    <property type="match status" value="1"/>
</dbReference>
<comment type="caution">
    <text evidence="2">The sequence shown here is derived from an EMBL/GenBank/DDBJ whole genome shotgun (WGS) entry which is preliminary data.</text>
</comment>
<dbReference type="CDD" id="cd00093">
    <property type="entry name" value="HTH_XRE"/>
    <property type="match status" value="1"/>
</dbReference>
<dbReference type="AlphaFoldDB" id="A0A5C7ALB4"/>
<sequence>MMKSVTHKEYIAANIRLEALLKEVGNDAPEDDPRIIELLEVSDIIEHYEEMHFSIGLPTLKEMIELRMFEMGLKRKDLATLLNTSASRVSEYLNGKREITLNVAKALHQKLNIDSDIILQ</sequence>
<dbReference type="Proteomes" id="UP000321734">
    <property type="component" value="Unassembled WGS sequence"/>
</dbReference>
<keyword evidence="3" id="KW-1185">Reference proteome</keyword>
<dbReference type="SUPFAM" id="SSF47413">
    <property type="entry name" value="lambda repressor-like DNA-binding domains"/>
    <property type="match status" value="1"/>
</dbReference>
<name>A0A5C7ALB4_9FLAO</name>
<evidence type="ECO:0000313" key="2">
    <source>
        <dbReference type="EMBL" id="TXE08569.1"/>
    </source>
</evidence>
<evidence type="ECO:0000313" key="3">
    <source>
        <dbReference type="Proteomes" id="UP000321734"/>
    </source>
</evidence>
<reference evidence="2 3" key="1">
    <citation type="submission" date="2019-08" db="EMBL/GenBank/DDBJ databases">
        <title>Genome sequence of Gelidibacter salicanalis IC162T.</title>
        <authorList>
            <person name="Bowman J.P."/>
        </authorList>
    </citation>
    <scope>NUCLEOTIDE SEQUENCE [LARGE SCALE GENOMIC DNA]</scope>
    <source>
        <strain evidence="2 3">IC162</strain>
    </source>
</reference>